<gene>
    <name evidence="1" type="ORF">H9655_21105</name>
</gene>
<proteinExistence type="predicted"/>
<reference evidence="1 2" key="1">
    <citation type="submission" date="2020-08" db="EMBL/GenBank/DDBJ databases">
        <title>A Genomic Blueprint of the Chicken Gut Microbiome.</title>
        <authorList>
            <person name="Gilroy R."/>
            <person name="Ravi A."/>
            <person name="Getino M."/>
            <person name="Pursley I."/>
            <person name="Horton D.L."/>
            <person name="Alikhan N.-F."/>
            <person name="Baker D."/>
            <person name="Gharbi K."/>
            <person name="Hall N."/>
            <person name="Watson M."/>
            <person name="Adriaenssens E.M."/>
            <person name="Foster-Nyarko E."/>
            <person name="Jarju S."/>
            <person name="Secka A."/>
            <person name="Antonio M."/>
            <person name="Oren A."/>
            <person name="Chaudhuri R."/>
            <person name="La Ragione R.M."/>
            <person name="Hildebrand F."/>
            <person name="Pallen M.J."/>
        </authorList>
    </citation>
    <scope>NUCLEOTIDE SEQUENCE [LARGE SCALE GENOMIC DNA]</scope>
    <source>
        <strain evidence="1 2">Sa5YUA1</strain>
    </source>
</reference>
<comment type="caution">
    <text evidence="1">The sequence shown here is derived from an EMBL/GenBank/DDBJ whole genome shotgun (WGS) entry which is preliminary data.</text>
</comment>
<dbReference type="Proteomes" id="UP000657931">
    <property type="component" value="Unassembled WGS sequence"/>
</dbReference>
<keyword evidence="2" id="KW-1185">Reference proteome</keyword>
<dbReference type="RefSeq" id="WP_191817207.1">
    <property type="nucleotide sequence ID" value="NZ_JACSQT010000019.1"/>
</dbReference>
<name>A0ABR8QVH3_9BACI</name>
<evidence type="ECO:0000313" key="1">
    <source>
        <dbReference type="EMBL" id="MBD7939545.1"/>
    </source>
</evidence>
<organism evidence="1 2">
    <name type="scientific">Cytobacillus stercorigallinarum</name>
    <dbReference type="NCBI Taxonomy" id="2762240"/>
    <lineage>
        <taxon>Bacteria</taxon>
        <taxon>Bacillati</taxon>
        <taxon>Bacillota</taxon>
        <taxon>Bacilli</taxon>
        <taxon>Bacillales</taxon>
        <taxon>Bacillaceae</taxon>
        <taxon>Cytobacillus</taxon>
    </lineage>
</organism>
<evidence type="ECO:0000313" key="2">
    <source>
        <dbReference type="Proteomes" id="UP000657931"/>
    </source>
</evidence>
<protein>
    <recommendedName>
        <fullName evidence="3">KTSC domain-containing protein</fullName>
    </recommendedName>
</protein>
<accession>A0ABR8QVH3</accession>
<evidence type="ECO:0008006" key="3">
    <source>
        <dbReference type="Google" id="ProtNLM"/>
    </source>
</evidence>
<dbReference type="EMBL" id="JACSQT010000019">
    <property type="protein sequence ID" value="MBD7939545.1"/>
    <property type="molecule type" value="Genomic_DNA"/>
</dbReference>
<sequence length="62" mass="7012">MAFTYEIIRGKGYRKPQLARVTFDDGSSVDYLFGHYLSEQAIADMLPRLVMDAKASRRKAVG</sequence>